<reference evidence="3 4" key="1">
    <citation type="submission" date="2018-05" db="EMBL/GenBank/DDBJ databases">
        <title>Genomic Encyclopedia of Type Strains, Phase IV (KMG-IV): sequencing the most valuable type-strain genomes for metagenomic binning, comparative biology and taxonomic classification.</title>
        <authorList>
            <person name="Goeker M."/>
        </authorList>
    </citation>
    <scope>NUCLEOTIDE SEQUENCE [LARGE SCALE GENOMIC DNA]</scope>
    <source>
        <strain evidence="3 4">DSM 103371</strain>
    </source>
</reference>
<dbReference type="AlphaFoldDB" id="A0A316FX56"/>
<evidence type="ECO:0000256" key="1">
    <source>
        <dbReference type="SAM" id="MobiDB-lite"/>
    </source>
</evidence>
<evidence type="ECO:0000259" key="2">
    <source>
        <dbReference type="PROSITE" id="PS50206"/>
    </source>
</evidence>
<evidence type="ECO:0000313" key="3">
    <source>
        <dbReference type="EMBL" id="PWK52705.1"/>
    </source>
</evidence>
<feature type="domain" description="Rhodanese" evidence="2">
    <location>
        <begin position="140"/>
        <end position="230"/>
    </location>
</feature>
<keyword evidence="3" id="KW-0808">Transferase</keyword>
<feature type="domain" description="Rhodanese" evidence="2">
    <location>
        <begin position="17"/>
        <end position="107"/>
    </location>
</feature>
<dbReference type="CDD" id="cd00158">
    <property type="entry name" value="RHOD"/>
    <property type="match status" value="1"/>
</dbReference>
<dbReference type="PANTHER" id="PTHR43031">
    <property type="entry name" value="FAD-DEPENDENT OXIDOREDUCTASE"/>
    <property type="match status" value="1"/>
</dbReference>
<dbReference type="InterPro" id="IPR001763">
    <property type="entry name" value="Rhodanese-like_dom"/>
</dbReference>
<name>A0A316FX56_9RHOB</name>
<dbReference type="SUPFAM" id="SSF52821">
    <property type="entry name" value="Rhodanese/Cell cycle control phosphatase"/>
    <property type="match status" value="3"/>
</dbReference>
<sequence length="421" mass="46298">MNPISPHEVMARLRAPTVDEWAFLDLRVRAEAANGHPFGSTNVPFGRLHLEIGRLVPLPATPLVLLDGGDGVARRAAERLEALGRRHISIVAGGIPGWRSAGLPLFEGEHTFSKAFGEWVQHRFGVPDIGPDDLAALIDGDQRPLLIDGRPLEEHRKFTLPGAISCPNAELGLRLPSFAKPGRTIVVHCAGRTRSIIGAQTLRDFGLPNPVVALRDGTQGWELSGRHREFGADRLISPPSTEAVDAAKEMARRVLLSERVPEVDASELGRWAEDEKRTTYLFDPREEAEEKPAAGFRSTPGTTLVQQTDRFIAVKGARVVLWDPELVRAAFGALWLRRLGFEAYVLTESPTLLPVQEESRYPKSFDETSGDPSSEATTPFAGRHLGNLDDARAYLAWETGLLGRLEADGLTPWDKIHETLR</sequence>
<keyword evidence="4" id="KW-1185">Reference proteome</keyword>
<dbReference type="InterPro" id="IPR050229">
    <property type="entry name" value="GlpE_sulfurtransferase"/>
</dbReference>
<dbReference type="PANTHER" id="PTHR43031:SF1">
    <property type="entry name" value="PYRIDINE NUCLEOTIDE-DISULPHIDE OXIDOREDUCTASE"/>
    <property type="match status" value="1"/>
</dbReference>
<dbReference type="EMBL" id="QGGV01000016">
    <property type="protein sequence ID" value="PWK52705.1"/>
    <property type="molecule type" value="Genomic_DNA"/>
</dbReference>
<dbReference type="Gene3D" id="3.40.250.10">
    <property type="entry name" value="Rhodanese-like domain"/>
    <property type="match status" value="3"/>
</dbReference>
<gene>
    <name evidence="3" type="ORF">C8D95_1162</name>
</gene>
<organism evidence="3 4">
    <name type="scientific">Silicimonas algicola</name>
    <dbReference type="NCBI Taxonomy" id="1826607"/>
    <lineage>
        <taxon>Bacteria</taxon>
        <taxon>Pseudomonadati</taxon>
        <taxon>Pseudomonadota</taxon>
        <taxon>Alphaproteobacteria</taxon>
        <taxon>Rhodobacterales</taxon>
        <taxon>Paracoccaceae</taxon>
    </lineage>
</organism>
<feature type="region of interest" description="Disordered" evidence="1">
    <location>
        <begin position="357"/>
        <end position="382"/>
    </location>
</feature>
<keyword evidence="3" id="KW-0670">Pyruvate</keyword>
<dbReference type="KEGG" id="salo:EF888_14970"/>
<dbReference type="PROSITE" id="PS50206">
    <property type="entry name" value="RHODANESE_3"/>
    <property type="match status" value="2"/>
</dbReference>
<accession>A0A316FX56</accession>
<dbReference type="OrthoDB" id="9802991at2"/>
<dbReference type="GO" id="GO:0016740">
    <property type="term" value="F:transferase activity"/>
    <property type="evidence" value="ECO:0007669"/>
    <property type="project" value="UniProtKB-KW"/>
</dbReference>
<comment type="caution">
    <text evidence="3">The sequence shown here is derived from an EMBL/GenBank/DDBJ whole genome shotgun (WGS) entry which is preliminary data.</text>
</comment>
<protein>
    <submittedName>
        <fullName evidence="3">3-mercaptopyruvate sulfurtransferase SseA</fullName>
    </submittedName>
</protein>
<dbReference type="SMART" id="SM00450">
    <property type="entry name" value="RHOD"/>
    <property type="match status" value="2"/>
</dbReference>
<feature type="compositionally biased region" description="Basic and acidic residues" evidence="1">
    <location>
        <begin position="357"/>
        <end position="366"/>
    </location>
</feature>
<dbReference type="Pfam" id="PF00581">
    <property type="entry name" value="Rhodanese"/>
    <property type="match status" value="2"/>
</dbReference>
<dbReference type="InterPro" id="IPR036873">
    <property type="entry name" value="Rhodanese-like_dom_sf"/>
</dbReference>
<dbReference type="Proteomes" id="UP000245390">
    <property type="component" value="Unassembled WGS sequence"/>
</dbReference>
<proteinExistence type="predicted"/>
<evidence type="ECO:0000313" key="4">
    <source>
        <dbReference type="Proteomes" id="UP000245390"/>
    </source>
</evidence>
<dbReference type="RefSeq" id="WP_109761199.1">
    <property type="nucleotide sequence ID" value="NZ_CP034588.1"/>
</dbReference>